<dbReference type="PANTHER" id="PTHR23150:SF36">
    <property type="entry name" value="HERCYNINE OXYGENASE"/>
    <property type="match status" value="1"/>
</dbReference>
<dbReference type="InterPro" id="IPR034660">
    <property type="entry name" value="DinB/YfiT-like"/>
</dbReference>
<dbReference type="PANTHER" id="PTHR23150">
    <property type="entry name" value="SULFATASE MODIFYING FACTOR 1, 2"/>
    <property type="match status" value="1"/>
</dbReference>
<dbReference type="KEGG" id="pacr:FXN63_05330"/>
<evidence type="ECO:0000256" key="1">
    <source>
        <dbReference type="ARBA" id="ARBA00023002"/>
    </source>
</evidence>
<dbReference type="GO" id="GO:0052699">
    <property type="term" value="P:ergothioneine biosynthetic process"/>
    <property type="evidence" value="ECO:0007669"/>
    <property type="project" value="InterPro"/>
</dbReference>
<sequence>MNSARLAPADEAIVSVVPVGVQETLHQPDAVISPRQIDLAQRVRATREATLALLAGLSPEDCQVQSMPDASPMKWHLGHVGWFFETFVLEPNLPGFRSLYPDFRELFNSYYVGIGPRTPRAQRGLLTRPSFDEVERYQADVLDRVLALMREAPLGESLLDTIELGINHEQQHQELILTDLKHHFSCNQTLPVYRPKSPSASSAWPIGGLSYRYDAHPEGLRVLGHNGTGFAFDNESPAHRVWLDAFEIGTRPVLNGEYLAFMRDGGYARPEFWLAEGWDTRVREGWRAPLYWQDIDTAAPRYFSLSGLRDLDPFEPVCHVSYFEADAYARWAGARLPTEAEWEAAALTLAPEQIGQGGFVEAGHFHPEPINPDEKRRIDGAVWEWTLSAYLPYPGFAQADGAVGEYNGKFMVNQMVLRGGSCATPRSHYRHSYRNFFPTSARWQFSGIRLARGC</sequence>
<dbReference type="Proteomes" id="UP000325161">
    <property type="component" value="Chromosome"/>
</dbReference>
<dbReference type="EMBL" id="CP043046">
    <property type="protein sequence ID" value="QEI05327.1"/>
    <property type="molecule type" value="Genomic_DNA"/>
</dbReference>
<evidence type="ECO:0000256" key="3">
    <source>
        <dbReference type="ARBA" id="ARBA00037882"/>
    </source>
</evidence>
<comment type="pathway">
    <text evidence="3">Amino-acid biosynthesis; ergothioneine biosynthesis.</text>
</comment>
<evidence type="ECO:0000313" key="6">
    <source>
        <dbReference type="EMBL" id="QEI05327.1"/>
    </source>
</evidence>
<dbReference type="Gene3D" id="3.90.1580.10">
    <property type="entry name" value="paralog of FGE (formylglycine-generating enzyme)"/>
    <property type="match status" value="2"/>
</dbReference>
<organism evidence="6 7">
    <name type="scientific">Pigmentiphaga aceris</name>
    <dbReference type="NCBI Taxonomy" id="1940612"/>
    <lineage>
        <taxon>Bacteria</taxon>
        <taxon>Pseudomonadati</taxon>
        <taxon>Pseudomonadota</taxon>
        <taxon>Betaproteobacteria</taxon>
        <taxon>Burkholderiales</taxon>
        <taxon>Alcaligenaceae</taxon>
        <taxon>Pigmentiphaga</taxon>
    </lineage>
</organism>
<gene>
    <name evidence="6" type="ORF">FXN63_05330</name>
</gene>
<dbReference type="AlphaFoldDB" id="A0A5C0AY72"/>
<accession>A0A5C0AY72</accession>
<keyword evidence="2" id="KW-0408">Iron</keyword>
<keyword evidence="1" id="KW-0560">Oxidoreductase</keyword>
<reference evidence="6 7" key="1">
    <citation type="submission" date="2019-08" db="EMBL/GenBank/DDBJ databases">
        <title>Amphibian skin-associated Pigmentiphaga: genome sequence and occurrence across geography and hosts.</title>
        <authorList>
            <person name="Bletz M.C."/>
            <person name="Bunk B."/>
            <person name="Sproeer C."/>
            <person name="Biwer P."/>
            <person name="Reiter S."/>
            <person name="Rabemananjara F.C.E."/>
            <person name="Schulz S."/>
            <person name="Overmann J."/>
            <person name="Vences M."/>
        </authorList>
    </citation>
    <scope>NUCLEOTIDE SEQUENCE [LARGE SCALE GENOMIC DNA]</scope>
    <source>
        <strain evidence="6 7">Mada1488</strain>
    </source>
</reference>
<protein>
    <submittedName>
        <fullName evidence="6">Ergothioneine biosynthesis protein EgtB</fullName>
    </submittedName>
</protein>
<evidence type="ECO:0000259" key="5">
    <source>
        <dbReference type="Pfam" id="PF12867"/>
    </source>
</evidence>
<proteinExistence type="predicted"/>
<dbReference type="InterPro" id="IPR005532">
    <property type="entry name" value="SUMF_dom"/>
</dbReference>
<dbReference type="SUPFAM" id="SSF56436">
    <property type="entry name" value="C-type lectin-like"/>
    <property type="match status" value="1"/>
</dbReference>
<dbReference type="SUPFAM" id="SSF109854">
    <property type="entry name" value="DinB/YfiT-like putative metalloenzymes"/>
    <property type="match status" value="1"/>
</dbReference>
<dbReference type="Pfam" id="PF12867">
    <property type="entry name" value="DinB_2"/>
    <property type="match status" value="1"/>
</dbReference>
<dbReference type="InterPro" id="IPR024775">
    <property type="entry name" value="DinB-like"/>
</dbReference>
<evidence type="ECO:0000256" key="2">
    <source>
        <dbReference type="ARBA" id="ARBA00023004"/>
    </source>
</evidence>
<dbReference type="InterPro" id="IPR017806">
    <property type="entry name" value="EgtB"/>
</dbReference>
<dbReference type="InterPro" id="IPR051043">
    <property type="entry name" value="Sulfatase_Mod_Factor_Kinase"/>
</dbReference>
<evidence type="ECO:0000259" key="4">
    <source>
        <dbReference type="Pfam" id="PF03781"/>
    </source>
</evidence>
<keyword evidence="7" id="KW-1185">Reference proteome</keyword>
<name>A0A5C0AY72_9BURK</name>
<dbReference type="InterPro" id="IPR042095">
    <property type="entry name" value="SUMF_sf"/>
</dbReference>
<dbReference type="NCBIfam" id="TIGR03440">
    <property type="entry name" value="egtB_TIGR03440"/>
    <property type="match status" value="1"/>
</dbReference>
<feature type="domain" description="Sulfatase-modifying factor enzyme-like" evidence="4">
    <location>
        <begin position="223"/>
        <end position="346"/>
    </location>
</feature>
<evidence type="ECO:0000313" key="7">
    <source>
        <dbReference type="Proteomes" id="UP000325161"/>
    </source>
</evidence>
<dbReference type="Pfam" id="PF03781">
    <property type="entry name" value="FGE-sulfatase"/>
    <property type="match status" value="2"/>
</dbReference>
<dbReference type="InterPro" id="IPR016187">
    <property type="entry name" value="CTDL_fold"/>
</dbReference>
<feature type="domain" description="Sulfatase-modifying factor enzyme-like" evidence="4">
    <location>
        <begin position="379"/>
        <end position="452"/>
    </location>
</feature>
<dbReference type="OrthoDB" id="9768004at2"/>
<feature type="domain" description="DinB-like" evidence="5">
    <location>
        <begin position="44"/>
        <end position="176"/>
    </location>
</feature>